<evidence type="ECO:0000256" key="1">
    <source>
        <dbReference type="SAM" id="MobiDB-lite"/>
    </source>
</evidence>
<dbReference type="EMBL" id="CAHPSF010000030">
    <property type="protein sequence ID" value="CAB5720755.1"/>
    <property type="molecule type" value="Genomic_DNA"/>
</dbReference>
<comment type="caution">
    <text evidence="2">The sequence shown here is derived from an EMBL/GenBank/DDBJ whole genome shotgun (WGS) entry which is preliminary data.</text>
</comment>
<dbReference type="Proteomes" id="UP000834611">
    <property type="component" value="Unassembled WGS sequence"/>
</dbReference>
<gene>
    <name evidence="2" type="ORF">GHA_04737</name>
</gene>
<accession>A0A9N8H3S3</accession>
<protein>
    <submittedName>
        <fullName evidence="2">Uncharacterized protein</fullName>
    </submittedName>
</protein>
<organism evidence="2 3">
    <name type="scientific">Providencia rettgeri</name>
    <dbReference type="NCBI Taxonomy" id="587"/>
    <lineage>
        <taxon>Bacteria</taxon>
        <taxon>Pseudomonadati</taxon>
        <taxon>Pseudomonadota</taxon>
        <taxon>Gammaproteobacteria</taxon>
        <taxon>Enterobacterales</taxon>
        <taxon>Morganellaceae</taxon>
        <taxon>Providencia</taxon>
    </lineage>
</organism>
<sequence>MFVIPSPNVPTLPHGVGSNSQVTQTADSSIAKGIEKALGNIRDGLAETFDCSFGMSCSNDIDKAAKNPNVGKPHTGGDQIPEQGRTDTGGDQIPEHIDNTHITPLPNQITVEDIAYLSENKNNIKNKWHQGSFNSPDESLQKHYEKHGKEVGAGSVEQYRNKAEEFVKNLKGARTVKVRGATDNVTRYYKNGKYLDRTSEGKIISFGK</sequence>
<name>A0A9N8H3S3_PRORE</name>
<reference evidence="2" key="1">
    <citation type="submission" date="2020-05" db="EMBL/GenBank/DDBJ databases">
        <authorList>
            <person name="Delgado-Blas J."/>
        </authorList>
    </citation>
    <scope>NUCLEOTIDE SEQUENCE</scope>
    <source>
        <strain evidence="2">BB1453</strain>
    </source>
</reference>
<evidence type="ECO:0000313" key="3">
    <source>
        <dbReference type="Proteomes" id="UP000834611"/>
    </source>
</evidence>
<feature type="region of interest" description="Disordered" evidence="1">
    <location>
        <begin position="66"/>
        <end position="88"/>
    </location>
</feature>
<proteinExistence type="predicted"/>
<dbReference type="AlphaFoldDB" id="A0A9N8H3S3"/>
<feature type="region of interest" description="Disordered" evidence="1">
    <location>
        <begin position="1"/>
        <end position="21"/>
    </location>
</feature>
<evidence type="ECO:0000313" key="2">
    <source>
        <dbReference type="EMBL" id="CAB5720755.1"/>
    </source>
</evidence>